<evidence type="ECO:0000313" key="3">
    <source>
        <dbReference type="Proteomes" id="UP001056035"/>
    </source>
</evidence>
<gene>
    <name evidence="2" type="ORF">NBH00_01885</name>
</gene>
<organism evidence="2 3">
    <name type="scientific">Paraconexibacter antarcticus</name>
    <dbReference type="NCBI Taxonomy" id="2949664"/>
    <lineage>
        <taxon>Bacteria</taxon>
        <taxon>Bacillati</taxon>
        <taxon>Actinomycetota</taxon>
        <taxon>Thermoleophilia</taxon>
        <taxon>Solirubrobacterales</taxon>
        <taxon>Paraconexibacteraceae</taxon>
        <taxon>Paraconexibacter</taxon>
    </lineage>
</organism>
<proteinExistence type="predicted"/>
<reference evidence="2 3" key="1">
    <citation type="submission" date="2022-06" db="EMBL/GenBank/DDBJ databases">
        <title>Paraconexibacter antarcticus.</title>
        <authorList>
            <person name="Kim C.S."/>
        </authorList>
    </citation>
    <scope>NUCLEOTIDE SEQUENCE [LARGE SCALE GENOMIC DNA]</scope>
    <source>
        <strain evidence="2 3">02-257</strain>
    </source>
</reference>
<dbReference type="RefSeq" id="WP_254571661.1">
    <property type="nucleotide sequence ID" value="NZ_CP098502.1"/>
</dbReference>
<dbReference type="InterPro" id="IPR037401">
    <property type="entry name" value="SnoaL-like"/>
</dbReference>
<dbReference type="SUPFAM" id="SSF54427">
    <property type="entry name" value="NTF2-like"/>
    <property type="match status" value="1"/>
</dbReference>
<name>A0ABY5DTQ6_9ACTN</name>
<accession>A0ABY5DTQ6</accession>
<feature type="domain" description="SnoaL-like" evidence="1">
    <location>
        <begin position="7"/>
        <end position="113"/>
    </location>
</feature>
<dbReference type="Pfam" id="PF12680">
    <property type="entry name" value="SnoaL_2"/>
    <property type="match status" value="1"/>
</dbReference>
<protein>
    <submittedName>
        <fullName evidence="2">Nuclear transport factor 2 family protein</fullName>
    </submittedName>
</protein>
<sequence>MDAGTVVRAVFEAFGQRDVEAIIALATDDVEVWAIGTASEAGRAEPYRGHDGLREYFADVAAIWRRLEIVPGDLRIAASGVVVFGTAHGETVDGAVHDGVGVIWIVRLEGERVRSLRITPTTSRPG</sequence>
<dbReference type="EMBL" id="CP098502">
    <property type="protein sequence ID" value="UTI64969.1"/>
    <property type="molecule type" value="Genomic_DNA"/>
</dbReference>
<evidence type="ECO:0000313" key="2">
    <source>
        <dbReference type="EMBL" id="UTI64969.1"/>
    </source>
</evidence>
<dbReference type="Gene3D" id="3.10.450.50">
    <property type="match status" value="1"/>
</dbReference>
<keyword evidence="3" id="KW-1185">Reference proteome</keyword>
<evidence type="ECO:0000259" key="1">
    <source>
        <dbReference type="Pfam" id="PF12680"/>
    </source>
</evidence>
<dbReference type="Proteomes" id="UP001056035">
    <property type="component" value="Chromosome"/>
</dbReference>
<dbReference type="InterPro" id="IPR032710">
    <property type="entry name" value="NTF2-like_dom_sf"/>
</dbReference>